<evidence type="ECO:0008006" key="3">
    <source>
        <dbReference type="Google" id="ProtNLM"/>
    </source>
</evidence>
<evidence type="ECO:0000256" key="1">
    <source>
        <dbReference type="SAM" id="SignalP"/>
    </source>
</evidence>
<protein>
    <recommendedName>
        <fullName evidence="3">SH3b domain-containing protein</fullName>
    </recommendedName>
</protein>
<dbReference type="Gene3D" id="2.30.30.40">
    <property type="entry name" value="SH3 Domains"/>
    <property type="match status" value="1"/>
</dbReference>
<sequence>MRKRGIITAALATVAAGILGAPAAHADGHGVGVYGVWANSVNVRDNAPGTTGCGVYPSVANCPSVQTKVNAGETVTVICQQPGQTVGGNPYWVLVSTTNGNHMGYMASYYIKNTTNWIDGVGRCQ</sequence>
<proteinExistence type="predicted"/>
<reference evidence="2" key="1">
    <citation type="submission" date="2024-07" db="EMBL/GenBank/DDBJ databases">
        <authorList>
            <person name="Yu S.T."/>
        </authorList>
    </citation>
    <scope>NUCLEOTIDE SEQUENCE</scope>
    <source>
        <strain evidence="2">R08</strain>
    </source>
</reference>
<feature type="signal peptide" evidence="1">
    <location>
        <begin position="1"/>
        <end position="26"/>
    </location>
</feature>
<gene>
    <name evidence="2" type="ORF">AB5J58_46090</name>
</gene>
<accession>A0AB39MM85</accession>
<name>A0AB39MM85_9ACTN</name>
<dbReference type="EMBL" id="CP163431">
    <property type="protein sequence ID" value="XDQ07117.1"/>
    <property type="molecule type" value="Genomic_DNA"/>
</dbReference>
<dbReference type="AlphaFoldDB" id="A0AB39MM85"/>
<keyword evidence="1" id="KW-0732">Signal</keyword>
<feature type="chain" id="PRO_5044309769" description="SH3b domain-containing protein" evidence="1">
    <location>
        <begin position="27"/>
        <end position="125"/>
    </location>
</feature>
<evidence type="ECO:0000313" key="2">
    <source>
        <dbReference type="EMBL" id="XDQ07117.1"/>
    </source>
</evidence>
<dbReference type="RefSeq" id="WP_329550833.1">
    <property type="nucleotide sequence ID" value="NZ_CP163431.1"/>
</dbReference>
<organism evidence="2">
    <name type="scientific">Streptomyces sp. R08</name>
    <dbReference type="NCBI Taxonomy" id="3238624"/>
    <lineage>
        <taxon>Bacteria</taxon>
        <taxon>Bacillati</taxon>
        <taxon>Actinomycetota</taxon>
        <taxon>Actinomycetes</taxon>
        <taxon>Kitasatosporales</taxon>
        <taxon>Streptomycetaceae</taxon>
        <taxon>Streptomyces</taxon>
    </lineage>
</organism>